<evidence type="ECO:0000259" key="3">
    <source>
        <dbReference type="Pfam" id="PF04355"/>
    </source>
</evidence>
<dbReference type="Proteomes" id="UP001501310">
    <property type="component" value="Unassembled WGS sequence"/>
</dbReference>
<dbReference type="Gene3D" id="3.30.1450.10">
    <property type="match status" value="1"/>
</dbReference>
<protein>
    <submittedName>
        <fullName evidence="4">Outer membrane protein assembly factor BamE</fullName>
    </submittedName>
</protein>
<dbReference type="RefSeq" id="WP_344708697.1">
    <property type="nucleotide sequence ID" value="NZ_BAAAZD010000001.1"/>
</dbReference>
<evidence type="ECO:0000313" key="5">
    <source>
        <dbReference type="Proteomes" id="UP001501310"/>
    </source>
</evidence>
<feature type="domain" description="Outer membrane protein assembly factor BamE" evidence="3">
    <location>
        <begin position="27"/>
        <end position="101"/>
    </location>
</feature>
<dbReference type="Pfam" id="PF04355">
    <property type="entry name" value="BamE"/>
    <property type="match status" value="1"/>
</dbReference>
<dbReference type="InterPro" id="IPR007450">
    <property type="entry name" value="BamE_dom"/>
</dbReference>
<dbReference type="EMBL" id="BAAAZD010000001">
    <property type="protein sequence ID" value="GAA3999068.1"/>
    <property type="molecule type" value="Genomic_DNA"/>
</dbReference>
<comment type="caution">
    <text evidence="4">The sequence shown here is derived from an EMBL/GenBank/DDBJ whole genome shotgun (WGS) entry which is preliminary data.</text>
</comment>
<evidence type="ECO:0000313" key="4">
    <source>
        <dbReference type="EMBL" id="GAA3999068.1"/>
    </source>
</evidence>
<keyword evidence="1" id="KW-0732">Signal</keyword>
<keyword evidence="5" id="KW-1185">Reference proteome</keyword>
<sequence>MNRIVFFVSIAALGLGGCAGYRESRGFIMDEQLAQAVQVGTDNKTSVEKTLGRPTYTGQFSDNEWYYVSRQTSTFAFRAPKVTEQQILRIKFDQGGNVSAIERTGKEKIASIDPYGKTTPTLGRKKSFFEEFFGNIGTVGGVGPTSGGQPGQ</sequence>
<accession>A0ABP7RL76</accession>
<organism evidence="4 5">
    <name type="scientific">Sphingomonas humi</name>
    <dbReference type="NCBI Taxonomy" id="335630"/>
    <lineage>
        <taxon>Bacteria</taxon>
        <taxon>Pseudomonadati</taxon>
        <taxon>Pseudomonadota</taxon>
        <taxon>Alphaproteobacteria</taxon>
        <taxon>Sphingomonadales</taxon>
        <taxon>Sphingomonadaceae</taxon>
        <taxon>Sphingomonas</taxon>
    </lineage>
</organism>
<name>A0ABP7RL76_9SPHN</name>
<evidence type="ECO:0000256" key="2">
    <source>
        <dbReference type="ARBA" id="ARBA00023136"/>
    </source>
</evidence>
<keyword evidence="2" id="KW-0472">Membrane</keyword>
<gene>
    <name evidence="4" type="ORF">GCM10022211_06190</name>
</gene>
<reference evidence="5" key="1">
    <citation type="journal article" date="2019" name="Int. J. Syst. Evol. Microbiol.">
        <title>The Global Catalogue of Microorganisms (GCM) 10K type strain sequencing project: providing services to taxonomists for standard genome sequencing and annotation.</title>
        <authorList>
            <consortium name="The Broad Institute Genomics Platform"/>
            <consortium name="The Broad Institute Genome Sequencing Center for Infectious Disease"/>
            <person name="Wu L."/>
            <person name="Ma J."/>
        </authorList>
    </citation>
    <scope>NUCLEOTIDE SEQUENCE [LARGE SCALE GENOMIC DNA]</scope>
    <source>
        <strain evidence="5">JCM 16603</strain>
    </source>
</reference>
<evidence type="ECO:0000256" key="1">
    <source>
        <dbReference type="ARBA" id="ARBA00022729"/>
    </source>
</evidence>
<proteinExistence type="predicted"/>
<dbReference type="InterPro" id="IPR037873">
    <property type="entry name" value="BamE-like"/>
</dbReference>
<dbReference type="PROSITE" id="PS51257">
    <property type="entry name" value="PROKAR_LIPOPROTEIN"/>
    <property type="match status" value="1"/>
</dbReference>